<organism evidence="2 3">
    <name type="scientific">Ceratosolen solmsi marchali</name>
    <dbReference type="NCBI Taxonomy" id="326594"/>
    <lineage>
        <taxon>Eukaryota</taxon>
        <taxon>Metazoa</taxon>
        <taxon>Ecdysozoa</taxon>
        <taxon>Arthropoda</taxon>
        <taxon>Hexapoda</taxon>
        <taxon>Insecta</taxon>
        <taxon>Pterygota</taxon>
        <taxon>Neoptera</taxon>
        <taxon>Endopterygota</taxon>
        <taxon>Hymenoptera</taxon>
        <taxon>Apocrita</taxon>
        <taxon>Proctotrupomorpha</taxon>
        <taxon>Chalcidoidea</taxon>
        <taxon>Agaonidae</taxon>
        <taxon>Agaoninae</taxon>
        <taxon>Ceratosolen</taxon>
    </lineage>
</organism>
<dbReference type="RefSeq" id="XP_011503509.1">
    <property type="nucleotide sequence ID" value="XM_011505207.1"/>
</dbReference>
<protein>
    <submittedName>
        <fullName evidence="3">Uncharacterized protein LOC105366685</fullName>
    </submittedName>
</protein>
<feature type="signal peptide" evidence="1">
    <location>
        <begin position="1"/>
        <end position="25"/>
    </location>
</feature>
<sequence length="174" mass="19722">MLMIGRLHALSFVILMFNIANESSSQFWRQFNGYPYPQRQGQNFNPNYESNHRGFQQQNGFESNFQLPPGVSMSQAEWVCKNPKTGDMMIVASEESSTPNIGNNAQNQWYLTNFSTVQPSTSSQVSLNPQNKTNFLQTEESIPNPDESYDTNGEGIIDIRLGDKKALNNETKQN</sequence>
<evidence type="ECO:0000313" key="2">
    <source>
        <dbReference type="Proteomes" id="UP000695007"/>
    </source>
</evidence>
<dbReference type="KEGG" id="csol:105366685"/>
<name>A0AAJ6YSL0_9HYME</name>
<dbReference type="GeneID" id="105366685"/>
<evidence type="ECO:0000256" key="1">
    <source>
        <dbReference type="SAM" id="SignalP"/>
    </source>
</evidence>
<evidence type="ECO:0000313" key="3">
    <source>
        <dbReference type="RefSeq" id="XP_011503509.1"/>
    </source>
</evidence>
<keyword evidence="2" id="KW-1185">Reference proteome</keyword>
<dbReference type="AlphaFoldDB" id="A0AAJ6YSL0"/>
<keyword evidence="1" id="KW-0732">Signal</keyword>
<accession>A0AAJ6YSL0</accession>
<feature type="chain" id="PRO_5042580941" evidence="1">
    <location>
        <begin position="26"/>
        <end position="174"/>
    </location>
</feature>
<proteinExistence type="predicted"/>
<reference evidence="3" key="1">
    <citation type="submission" date="2025-08" db="UniProtKB">
        <authorList>
            <consortium name="RefSeq"/>
        </authorList>
    </citation>
    <scope>IDENTIFICATION</scope>
</reference>
<dbReference type="Proteomes" id="UP000695007">
    <property type="component" value="Unplaced"/>
</dbReference>
<gene>
    <name evidence="3" type="primary">LOC105366685</name>
</gene>